<dbReference type="STRING" id="1230905.A0A1G4JVK4"/>
<keyword evidence="3" id="KW-1003">Cell membrane</keyword>
<evidence type="ECO:0000313" key="11">
    <source>
        <dbReference type="Proteomes" id="UP000191024"/>
    </source>
</evidence>
<keyword evidence="4" id="KW-0336">GPI-anchor</keyword>
<dbReference type="Proteomes" id="UP000191024">
    <property type="component" value="Chromosome F"/>
</dbReference>
<keyword evidence="8" id="KW-0812">Transmembrane</keyword>
<dbReference type="InterPro" id="IPR051648">
    <property type="entry name" value="CWI-Assembly_Regulator"/>
</dbReference>
<sequence>MRFSEKMVTLASLMSTFMVVASAQQYFQDLGYARKPHAVKLNPSLTKRETAPAFGVLQDEWSAEVANASPRRFEKSTAVDELCKKDVHNVESAADMMQILQKCKHVDGSIHVLEYSDPIIDLGSLQSIGGDLILQDLPMVVRLQGPNLANIGGELKLHSLTSLVGVSLPHLQHFDALDWRVVPTLTSVELAPNVSSAKRIIISDTSLTALEGFEFIEELEVFNINNNRYMETVKSNLKRVHEQLSVSANFKEIQVEFPHLIWAKNLTVRDVSSISLDSLQYVNQSLEVIENYFETFSVPELKSVGGTLGVIENPKLHSVDFANLTNIHGGFMLANNSLISQINFLPELREIGGAIQFMGAFQNIECPKLRLVRGSALIQSTSSALDCSKWTSAANGNSIIRGGRIICTSGKRQNSVRVHEDGSLFDHHESEQAAEETKKTKEANMSSFSADTSKLSVFAWSLGLGWIIALLFIATSQ</sequence>
<dbReference type="OrthoDB" id="536881at2759"/>
<feature type="signal peptide" evidence="9">
    <location>
        <begin position="1"/>
        <end position="23"/>
    </location>
</feature>
<organism evidence="10 11">
    <name type="scientific">Lachancea mirantina</name>
    <dbReference type="NCBI Taxonomy" id="1230905"/>
    <lineage>
        <taxon>Eukaryota</taxon>
        <taxon>Fungi</taxon>
        <taxon>Dikarya</taxon>
        <taxon>Ascomycota</taxon>
        <taxon>Saccharomycotina</taxon>
        <taxon>Saccharomycetes</taxon>
        <taxon>Saccharomycetales</taxon>
        <taxon>Saccharomycetaceae</taxon>
        <taxon>Lachancea</taxon>
    </lineage>
</organism>
<evidence type="ECO:0000256" key="1">
    <source>
        <dbReference type="ARBA" id="ARBA00004609"/>
    </source>
</evidence>
<dbReference type="Gene3D" id="3.80.20.20">
    <property type="entry name" value="Receptor L-domain"/>
    <property type="match status" value="1"/>
</dbReference>
<gene>
    <name evidence="10" type="ORF">LAMI_0F00826G</name>
</gene>
<evidence type="ECO:0000256" key="5">
    <source>
        <dbReference type="ARBA" id="ARBA00022729"/>
    </source>
</evidence>
<name>A0A1G4JVK4_9SACH</name>
<evidence type="ECO:0000256" key="7">
    <source>
        <dbReference type="ARBA" id="ARBA00023288"/>
    </source>
</evidence>
<dbReference type="SUPFAM" id="SSF52058">
    <property type="entry name" value="L domain-like"/>
    <property type="match status" value="3"/>
</dbReference>
<dbReference type="EMBL" id="LT598467">
    <property type="protein sequence ID" value="SCU95069.1"/>
    <property type="molecule type" value="Genomic_DNA"/>
</dbReference>
<proteinExistence type="inferred from homology"/>
<reference evidence="11" key="1">
    <citation type="submission" date="2016-03" db="EMBL/GenBank/DDBJ databases">
        <authorList>
            <person name="Devillers H."/>
        </authorList>
    </citation>
    <scope>NUCLEOTIDE SEQUENCE [LARGE SCALE GENOMIC DNA]</scope>
</reference>
<feature type="chain" id="PRO_5009236245" evidence="9">
    <location>
        <begin position="24"/>
        <end position="477"/>
    </location>
</feature>
<evidence type="ECO:0000256" key="9">
    <source>
        <dbReference type="SAM" id="SignalP"/>
    </source>
</evidence>
<dbReference type="GO" id="GO:0030476">
    <property type="term" value="P:ascospore wall assembly"/>
    <property type="evidence" value="ECO:0007669"/>
    <property type="project" value="TreeGrafter"/>
</dbReference>
<evidence type="ECO:0000256" key="6">
    <source>
        <dbReference type="ARBA" id="ARBA00023180"/>
    </source>
</evidence>
<protein>
    <submittedName>
        <fullName evidence="10">LAMI_0F00826g1_1</fullName>
    </submittedName>
</protein>
<accession>A0A1G4JVK4</accession>
<dbReference type="GO" id="GO:0009986">
    <property type="term" value="C:cell surface"/>
    <property type="evidence" value="ECO:0007669"/>
    <property type="project" value="TreeGrafter"/>
</dbReference>
<comment type="similarity">
    <text evidence="2">Belongs to the SPS2 family.</text>
</comment>
<dbReference type="InterPro" id="IPR036941">
    <property type="entry name" value="Rcpt_L-dom_sf"/>
</dbReference>
<evidence type="ECO:0000256" key="4">
    <source>
        <dbReference type="ARBA" id="ARBA00022622"/>
    </source>
</evidence>
<keyword evidence="6" id="KW-0325">Glycoprotein</keyword>
<dbReference type="PANTHER" id="PTHR31018">
    <property type="entry name" value="SPORULATION-SPECIFIC PROTEIN-RELATED"/>
    <property type="match status" value="1"/>
</dbReference>
<keyword evidence="7" id="KW-0449">Lipoprotein</keyword>
<keyword evidence="8" id="KW-0472">Membrane</keyword>
<keyword evidence="8" id="KW-1133">Transmembrane helix</keyword>
<evidence type="ECO:0000313" key="10">
    <source>
        <dbReference type="EMBL" id="SCU95069.1"/>
    </source>
</evidence>
<comment type="subcellular location">
    <subcellularLocation>
        <location evidence="1">Cell membrane</location>
        <topology evidence="1">Lipid-anchor</topology>
        <topology evidence="1">GPI-anchor</topology>
    </subcellularLocation>
</comment>
<dbReference type="GO" id="GO:0005886">
    <property type="term" value="C:plasma membrane"/>
    <property type="evidence" value="ECO:0007669"/>
    <property type="project" value="UniProtKB-SubCell"/>
</dbReference>
<dbReference type="GO" id="GO:0009277">
    <property type="term" value="C:fungal-type cell wall"/>
    <property type="evidence" value="ECO:0007669"/>
    <property type="project" value="TreeGrafter"/>
</dbReference>
<dbReference type="GO" id="GO:0098552">
    <property type="term" value="C:side of membrane"/>
    <property type="evidence" value="ECO:0007669"/>
    <property type="project" value="UniProtKB-KW"/>
</dbReference>
<evidence type="ECO:0000256" key="3">
    <source>
        <dbReference type="ARBA" id="ARBA00022475"/>
    </source>
</evidence>
<dbReference type="AlphaFoldDB" id="A0A1G4JVK4"/>
<dbReference type="PANTHER" id="PTHR31018:SF12">
    <property type="entry name" value="SPORULATION-SPECIFIC PROTEIN 2-RELATED"/>
    <property type="match status" value="1"/>
</dbReference>
<feature type="transmembrane region" description="Helical" evidence="8">
    <location>
        <begin position="455"/>
        <end position="474"/>
    </location>
</feature>
<keyword evidence="11" id="KW-1185">Reference proteome</keyword>
<evidence type="ECO:0000256" key="2">
    <source>
        <dbReference type="ARBA" id="ARBA00005798"/>
    </source>
</evidence>
<keyword evidence="5 9" id="KW-0732">Signal</keyword>
<evidence type="ECO:0000256" key="8">
    <source>
        <dbReference type="SAM" id="Phobius"/>
    </source>
</evidence>